<keyword evidence="1" id="KW-0723">Serine/threonine-protein kinase</keyword>
<dbReference type="GO" id="GO:0004674">
    <property type="term" value="F:protein serine/threonine kinase activity"/>
    <property type="evidence" value="ECO:0007669"/>
    <property type="project" value="UniProtKB-KW"/>
</dbReference>
<dbReference type="EMBL" id="FMKD01000045">
    <property type="protein sequence ID" value="SCQ12784.1"/>
    <property type="molecule type" value="Genomic_DNA"/>
</dbReference>
<name>A0ABY0KW98_9APIC</name>
<keyword evidence="1" id="KW-0808">Transferase</keyword>
<organism evidence="1 2">
    <name type="scientific">Plasmodium gaboni</name>
    <dbReference type="NCBI Taxonomy" id="647221"/>
    <lineage>
        <taxon>Eukaryota</taxon>
        <taxon>Sar</taxon>
        <taxon>Alveolata</taxon>
        <taxon>Apicomplexa</taxon>
        <taxon>Aconoidasida</taxon>
        <taxon>Haemosporida</taxon>
        <taxon>Plasmodiidae</taxon>
        <taxon>Plasmodium</taxon>
        <taxon>Plasmodium (Laverania)</taxon>
    </lineage>
</organism>
<evidence type="ECO:0000313" key="1">
    <source>
        <dbReference type="EMBL" id="SCQ12784.1"/>
    </source>
</evidence>
<proteinExistence type="predicted"/>
<comment type="caution">
    <text evidence="1">The sequence shown here is derived from an EMBL/GenBank/DDBJ whole genome shotgun (WGS) entry which is preliminary data.</text>
</comment>
<protein>
    <submittedName>
        <fullName evidence="1">Serine/threonine protein kinase, FIKK family, putative</fullName>
    </submittedName>
</protein>
<sequence>MRLCDFSKSTPKYSYYLRNIKEMKNLCFFEFCVPSVGKTRYIPPESIWHNGNLWYKSDTLQDKDYLKY</sequence>
<keyword evidence="1" id="KW-0418">Kinase</keyword>
<accession>A0ABY0KW98</accession>
<dbReference type="Proteomes" id="UP000831156">
    <property type="component" value="Unassembled WGS sequence"/>
</dbReference>
<evidence type="ECO:0000313" key="2">
    <source>
        <dbReference type="Proteomes" id="UP000831156"/>
    </source>
</evidence>
<reference evidence="1" key="1">
    <citation type="submission" date="2016-09" db="EMBL/GenBank/DDBJ databases">
        <authorList>
            <consortium name="Pathogen Informatics"/>
            <person name="Sun Q."/>
            <person name="Inoue M."/>
        </authorList>
    </citation>
    <scope>NUCLEOTIDE SEQUENCE</scope>
</reference>
<keyword evidence="2" id="KW-1185">Reference proteome</keyword>
<gene>
    <name evidence="1" type="ORF">PGABG01_0018600</name>
</gene>